<evidence type="ECO:0000256" key="2">
    <source>
        <dbReference type="ARBA" id="ARBA00006479"/>
    </source>
</evidence>
<dbReference type="RefSeq" id="WP_065542872.1">
    <property type="nucleotide sequence ID" value="NZ_CP015405.2"/>
</dbReference>
<evidence type="ECO:0000313" key="4">
    <source>
        <dbReference type="EMBL" id="ANU76714.1"/>
    </source>
</evidence>
<dbReference type="SUPFAM" id="SSF46785">
    <property type="entry name" value="Winged helix' DNA-binding domain"/>
    <property type="match status" value="1"/>
</dbReference>
<dbReference type="Gene3D" id="1.10.10.10">
    <property type="entry name" value="Winged helix-like DNA-binding domain superfamily/Winged helix DNA-binding domain"/>
    <property type="match status" value="1"/>
</dbReference>
<organism evidence="4 5">
    <name type="scientific">Blautia pseudococcoides</name>
    <dbReference type="NCBI Taxonomy" id="1796616"/>
    <lineage>
        <taxon>Bacteria</taxon>
        <taxon>Bacillati</taxon>
        <taxon>Bacillota</taxon>
        <taxon>Clostridia</taxon>
        <taxon>Lachnospirales</taxon>
        <taxon>Lachnospiraceae</taxon>
        <taxon>Blautia</taxon>
    </lineage>
</organism>
<comment type="similarity">
    <text evidence="2">Belongs to the ROK (NagC/XylR) family.</text>
</comment>
<dbReference type="EMBL" id="CP015405">
    <property type="protein sequence ID" value="ANU76714.1"/>
    <property type="molecule type" value="Genomic_DNA"/>
</dbReference>
<name>A0A1C7ICS2_9FIRM</name>
<evidence type="ECO:0000256" key="1">
    <source>
        <dbReference type="ARBA" id="ARBA00002486"/>
    </source>
</evidence>
<dbReference type="PANTHER" id="PTHR18964">
    <property type="entry name" value="ROK (REPRESSOR, ORF, KINASE) FAMILY"/>
    <property type="match status" value="1"/>
</dbReference>
<comment type="function">
    <text evidence="1">Transcriptional repressor of xylose-utilizing enzymes.</text>
</comment>
<dbReference type="Proteomes" id="UP000092574">
    <property type="component" value="Chromosome"/>
</dbReference>
<keyword evidence="3" id="KW-0119">Carbohydrate metabolism</keyword>
<dbReference type="GO" id="GO:0042732">
    <property type="term" value="P:D-xylose metabolic process"/>
    <property type="evidence" value="ECO:0007669"/>
    <property type="project" value="UniProtKB-KW"/>
</dbReference>
<dbReference type="Gene3D" id="3.30.420.40">
    <property type="match status" value="2"/>
</dbReference>
<dbReference type="OrthoDB" id="9796533at2"/>
<evidence type="ECO:0000313" key="5">
    <source>
        <dbReference type="Proteomes" id="UP000092574"/>
    </source>
</evidence>
<dbReference type="Pfam" id="PF00480">
    <property type="entry name" value="ROK"/>
    <property type="match status" value="1"/>
</dbReference>
<accession>A0A1C7ICS2</accession>
<dbReference type="KEGG" id="byl:A4V09_13645"/>
<protein>
    <submittedName>
        <fullName evidence="4">NagC family transcriptional regulator</fullName>
    </submittedName>
</protein>
<dbReference type="STRING" id="1796616.A4V09_13645"/>
<proteinExistence type="inferred from homology"/>
<dbReference type="PANTHER" id="PTHR18964:SF149">
    <property type="entry name" value="BIFUNCTIONAL UDP-N-ACETYLGLUCOSAMINE 2-EPIMERASE_N-ACETYLMANNOSAMINE KINASE"/>
    <property type="match status" value="1"/>
</dbReference>
<evidence type="ECO:0000256" key="3">
    <source>
        <dbReference type="ARBA" id="ARBA00022629"/>
    </source>
</evidence>
<dbReference type="InterPro" id="IPR000600">
    <property type="entry name" value="ROK"/>
</dbReference>
<dbReference type="InterPro" id="IPR043129">
    <property type="entry name" value="ATPase_NBD"/>
</dbReference>
<reference evidence="4" key="1">
    <citation type="submission" date="2017-04" db="EMBL/GenBank/DDBJ databases">
        <title>Complete Genome Sequences of Twelve Strains of a Stable Defined Moderately Diverse Mouse Microbiota 2 (sDMDMm2).</title>
        <authorList>
            <person name="Uchimura Y."/>
            <person name="Wyss M."/>
            <person name="Brugiroux S."/>
            <person name="Limenitakis J.P."/>
            <person name="Stecher B."/>
            <person name="McCoy K.D."/>
            <person name="Macpherson A.J."/>
        </authorList>
    </citation>
    <scope>NUCLEOTIDE SEQUENCE</scope>
    <source>
        <strain evidence="4">YL58</strain>
    </source>
</reference>
<dbReference type="InterPro" id="IPR036390">
    <property type="entry name" value="WH_DNA-bd_sf"/>
</dbReference>
<keyword evidence="3" id="KW-0859">Xylose metabolism</keyword>
<dbReference type="InterPro" id="IPR036388">
    <property type="entry name" value="WH-like_DNA-bd_sf"/>
</dbReference>
<sequence length="376" mass="42051">MMTTGMTTMEIKKINKSKVYHLIYDSRAISKQGIASALQMGMNTVTQNLKLLEEEGLIERNGYFESTGGRKAQSIRILPRARISLGIEILRKTLHIAAVDLYGRILEQESYPLHFHVSDAYCEKVGQKVNAFTEKYRLPRQQILGAAIAMQGLISTDGTSVSYGRVLDHTGMKLSDFARHIPYPCRLEHDSKAAGYLETWHQEKFRDSIVVLLNQNLGGAVILDGKVHNGLGMHSGSIEHMCINPDGPLCYCGERGCLETYCSADSLERAAGTGIPAFFGQLRLGTPAFIKIWEDYLRHLAFAICNLNVVLDCYVIISGYLAPYFLPEDLERLTHLITDASPYKQQKDFIFLSTHGQLAPPVGAALYYIDEFLHEI</sequence>
<gene>
    <name evidence="4" type="ORF">A4V09_13645</name>
</gene>
<dbReference type="AlphaFoldDB" id="A0A1C7ICS2"/>
<dbReference type="SUPFAM" id="SSF53067">
    <property type="entry name" value="Actin-like ATPase domain"/>
    <property type="match status" value="1"/>
</dbReference>
<keyword evidence="5" id="KW-1185">Reference proteome</keyword>